<dbReference type="Proteomes" id="UP000637774">
    <property type="component" value="Unassembled WGS sequence"/>
</dbReference>
<dbReference type="PIRSF" id="PIRSF005900">
    <property type="entry name" value="Dps"/>
    <property type="match status" value="1"/>
</dbReference>
<dbReference type="PANTHER" id="PTHR42932:SF3">
    <property type="entry name" value="DNA PROTECTION DURING STARVATION PROTEIN"/>
    <property type="match status" value="1"/>
</dbReference>
<dbReference type="InterPro" id="IPR002177">
    <property type="entry name" value="DPS_DNA-bd"/>
</dbReference>
<dbReference type="InterPro" id="IPR012347">
    <property type="entry name" value="Ferritin-like"/>
</dbReference>
<dbReference type="Pfam" id="PF00210">
    <property type="entry name" value="Ferritin"/>
    <property type="match status" value="1"/>
</dbReference>
<dbReference type="PRINTS" id="PR01346">
    <property type="entry name" value="HELNAPAPROT"/>
</dbReference>
<protein>
    <recommendedName>
        <fullName evidence="3">Ferritin/DPS domain-containing protein</fullName>
    </recommendedName>
</protein>
<dbReference type="InterPro" id="IPR008331">
    <property type="entry name" value="Ferritin_DPS_dom"/>
</dbReference>
<comment type="similarity">
    <text evidence="1 2">Belongs to the Dps family.</text>
</comment>
<evidence type="ECO:0000256" key="2">
    <source>
        <dbReference type="RuleBase" id="RU003875"/>
    </source>
</evidence>
<gene>
    <name evidence="4" type="ORF">GCM10011495_06390</name>
</gene>
<proteinExistence type="inferred from homology"/>
<dbReference type="SUPFAM" id="SSF47240">
    <property type="entry name" value="Ferritin-like"/>
    <property type="match status" value="1"/>
</dbReference>
<dbReference type="RefSeq" id="WP_188560575.1">
    <property type="nucleotide sequence ID" value="NZ_BMGY01000004.1"/>
</dbReference>
<keyword evidence="5" id="KW-1185">Reference proteome</keyword>
<name>A0ABQ1ZWZ9_9BACT</name>
<dbReference type="InterPro" id="IPR009078">
    <property type="entry name" value="Ferritin-like_SF"/>
</dbReference>
<evidence type="ECO:0000256" key="1">
    <source>
        <dbReference type="ARBA" id="ARBA00009497"/>
    </source>
</evidence>
<sequence length="168" mass="19457">MAAISQIQLLHTPSDLAETGRAKLSDSLNVLVSDLFALYVKTKNYHWHMNGRHFRDYHLLLDEQADQIFAIIDPTAERVRKLGFPTVHSIGEIGRKQRVKDNDDVYETPKDMLVDLLNENRSLTHHMRETHQIADDLNDVATASLLEVYIDEAERRAWFLFETTRDVN</sequence>
<accession>A0ABQ1ZWZ9</accession>
<reference evidence="5" key="1">
    <citation type="journal article" date="2019" name="Int. J. Syst. Evol. Microbiol.">
        <title>The Global Catalogue of Microorganisms (GCM) 10K type strain sequencing project: providing services to taxonomists for standard genome sequencing and annotation.</title>
        <authorList>
            <consortium name="The Broad Institute Genomics Platform"/>
            <consortium name="The Broad Institute Genome Sequencing Center for Infectious Disease"/>
            <person name="Wu L."/>
            <person name="Ma J."/>
        </authorList>
    </citation>
    <scope>NUCLEOTIDE SEQUENCE [LARGE SCALE GENOMIC DNA]</scope>
    <source>
        <strain evidence="5">CGMCC 1.14966</strain>
    </source>
</reference>
<dbReference type="CDD" id="cd01043">
    <property type="entry name" value="DPS"/>
    <property type="match status" value="1"/>
</dbReference>
<dbReference type="Gene3D" id="1.20.1260.10">
    <property type="match status" value="1"/>
</dbReference>
<evidence type="ECO:0000259" key="3">
    <source>
        <dbReference type="Pfam" id="PF00210"/>
    </source>
</evidence>
<evidence type="ECO:0000313" key="5">
    <source>
        <dbReference type="Proteomes" id="UP000637774"/>
    </source>
</evidence>
<feature type="domain" description="Ferritin/DPS" evidence="3">
    <location>
        <begin position="27"/>
        <end position="162"/>
    </location>
</feature>
<dbReference type="EMBL" id="BMGY01000004">
    <property type="protein sequence ID" value="GGH80731.1"/>
    <property type="molecule type" value="Genomic_DNA"/>
</dbReference>
<evidence type="ECO:0000313" key="4">
    <source>
        <dbReference type="EMBL" id="GGH80731.1"/>
    </source>
</evidence>
<dbReference type="PANTHER" id="PTHR42932">
    <property type="entry name" value="GENERAL STRESS PROTEIN 20U"/>
    <property type="match status" value="1"/>
</dbReference>
<comment type="caution">
    <text evidence="4">The sequence shown here is derived from an EMBL/GenBank/DDBJ whole genome shotgun (WGS) entry which is preliminary data.</text>
</comment>
<organism evidence="4 5">
    <name type="scientific">Hymenobacter frigidus</name>
    <dbReference type="NCBI Taxonomy" id="1524095"/>
    <lineage>
        <taxon>Bacteria</taxon>
        <taxon>Pseudomonadati</taxon>
        <taxon>Bacteroidota</taxon>
        <taxon>Cytophagia</taxon>
        <taxon>Cytophagales</taxon>
        <taxon>Hymenobacteraceae</taxon>
        <taxon>Hymenobacter</taxon>
    </lineage>
</organism>